<dbReference type="GO" id="GO:0055085">
    <property type="term" value="P:transmembrane transport"/>
    <property type="evidence" value="ECO:0007669"/>
    <property type="project" value="InterPro"/>
</dbReference>
<sequence length="298" mass="32440">MPIWLLSTLFTLLAMGINLIGMKNYGKVEMFFAWIKIVALLLFIGLIAGMIWAGETQPNGSIVNRGDWFVQGAAGFLTSLSLMFFTFGGIIATGMASAEVADVRVIPRAFNRLIMLLGSLYLFGLLAVLSVNSFAVIVPAQSPFVITLSRINIPYSDHVLNAVMISAAFSTMTAAMFGVSRILVTLSERGEAPRRLCCENGRGVPIRSLFVTVAALSISILASVFLSKEIYEYLTTSAGVILMFLWTLIIFAHGGFVRAQSGLTRTRYAWQKTASITVMAIAVLGILLHPSRWVSLLI</sequence>
<evidence type="ECO:0000313" key="9">
    <source>
        <dbReference type="EMBL" id="MBA4601028.1"/>
    </source>
</evidence>
<feature type="transmembrane region" description="Helical" evidence="7">
    <location>
        <begin position="204"/>
        <end position="226"/>
    </location>
</feature>
<feature type="transmembrane region" description="Helical" evidence="7">
    <location>
        <begin position="269"/>
        <end position="288"/>
    </location>
</feature>
<evidence type="ECO:0000256" key="6">
    <source>
        <dbReference type="ARBA" id="ARBA00023136"/>
    </source>
</evidence>
<keyword evidence="4" id="KW-0029">Amino-acid transport</keyword>
<dbReference type="PANTHER" id="PTHR43495:SF5">
    <property type="entry name" value="GAMMA-AMINOBUTYRIC ACID PERMEASE"/>
    <property type="match status" value="1"/>
</dbReference>
<feature type="transmembrane region" description="Helical" evidence="7">
    <location>
        <begin position="6"/>
        <end position="22"/>
    </location>
</feature>
<evidence type="ECO:0000256" key="7">
    <source>
        <dbReference type="SAM" id="Phobius"/>
    </source>
</evidence>
<keyword evidence="3 7" id="KW-0812">Transmembrane</keyword>
<feature type="domain" description="Amino acid permease/ SLC12A" evidence="8">
    <location>
        <begin position="2"/>
        <end position="285"/>
    </location>
</feature>
<dbReference type="Pfam" id="PF00324">
    <property type="entry name" value="AA_permease"/>
    <property type="match status" value="1"/>
</dbReference>
<keyword evidence="5 7" id="KW-1133">Transmembrane helix</keyword>
<feature type="transmembrane region" description="Helical" evidence="7">
    <location>
        <begin position="113"/>
        <end position="138"/>
    </location>
</feature>
<evidence type="ECO:0000256" key="3">
    <source>
        <dbReference type="ARBA" id="ARBA00022692"/>
    </source>
</evidence>
<comment type="caution">
    <text evidence="9">The sequence shown here is derived from an EMBL/GenBank/DDBJ whole genome shotgun (WGS) entry which is preliminary data.</text>
</comment>
<dbReference type="InterPro" id="IPR004841">
    <property type="entry name" value="AA-permease/SLC12A_dom"/>
</dbReference>
<evidence type="ECO:0000256" key="5">
    <source>
        <dbReference type="ARBA" id="ARBA00022989"/>
    </source>
</evidence>
<dbReference type="Gene3D" id="1.20.1740.10">
    <property type="entry name" value="Amino acid/polyamine transporter I"/>
    <property type="match status" value="1"/>
</dbReference>
<dbReference type="EMBL" id="JACEOL010000003">
    <property type="protein sequence ID" value="MBA4601028.1"/>
    <property type="molecule type" value="Genomic_DNA"/>
</dbReference>
<comment type="subcellular location">
    <subcellularLocation>
        <location evidence="1">Membrane</location>
        <topology evidence="1">Multi-pass membrane protein</topology>
    </subcellularLocation>
</comment>
<feature type="transmembrane region" description="Helical" evidence="7">
    <location>
        <begin position="34"/>
        <end position="53"/>
    </location>
</feature>
<evidence type="ECO:0000259" key="8">
    <source>
        <dbReference type="Pfam" id="PF00324"/>
    </source>
</evidence>
<feature type="transmembrane region" description="Helical" evidence="7">
    <location>
        <begin position="238"/>
        <end position="257"/>
    </location>
</feature>
<proteinExistence type="predicted"/>
<dbReference type="PANTHER" id="PTHR43495">
    <property type="entry name" value="GABA PERMEASE"/>
    <property type="match status" value="1"/>
</dbReference>
<dbReference type="GO" id="GO:0006865">
    <property type="term" value="P:amino acid transport"/>
    <property type="evidence" value="ECO:0007669"/>
    <property type="project" value="UniProtKB-KW"/>
</dbReference>
<evidence type="ECO:0000256" key="1">
    <source>
        <dbReference type="ARBA" id="ARBA00004141"/>
    </source>
</evidence>
<dbReference type="GO" id="GO:0016020">
    <property type="term" value="C:membrane"/>
    <property type="evidence" value="ECO:0007669"/>
    <property type="project" value="UniProtKB-SubCell"/>
</dbReference>
<reference evidence="9 10" key="1">
    <citation type="submission" date="2020-07" db="EMBL/GenBank/DDBJ databases">
        <title>Thermoactinomyces phylogeny.</title>
        <authorList>
            <person name="Dunlap C."/>
        </authorList>
    </citation>
    <scope>NUCLEOTIDE SEQUENCE [LARGE SCALE GENOMIC DNA]</scope>
    <source>
        <strain evidence="9 10">AMNI-1</strain>
    </source>
</reference>
<feature type="transmembrane region" description="Helical" evidence="7">
    <location>
        <begin position="158"/>
        <end position="184"/>
    </location>
</feature>
<feature type="transmembrane region" description="Helical" evidence="7">
    <location>
        <begin position="73"/>
        <end position="92"/>
    </location>
</feature>
<protein>
    <submittedName>
        <fullName evidence="9">Amino acid permease</fullName>
    </submittedName>
</protein>
<keyword evidence="2" id="KW-0813">Transport</keyword>
<organism evidence="9 10">
    <name type="scientific">Thermoactinomyces mirandus</name>
    <dbReference type="NCBI Taxonomy" id="2756294"/>
    <lineage>
        <taxon>Bacteria</taxon>
        <taxon>Bacillati</taxon>
        <taxon>Bacillota</taxon>
        <taxon>Bacilli</taxon>
        <taxon>Bacillales</taxon>
        <taxon>Thermoactinomycetaceae</taxon>
        <taxon>Thermoactinomyces</taxon>
    </lineage>
</organism>
<dbReference type="Proteomes" id="UP000538292">
    <property type="component" value="Unassembled WGS sequence"/>
</dbReference>
<dbReference type="AlphaFoldDB" id="A0A7W2AQ22"/>
<keyword evidence="6 7" id="KW-0472">Membrane</keyword>
<keyword evidence="10" id="KW-1185">Reference proteome</keyword>
<name>A0A7W2AQ22_9BACL</name>
<evidence type="ECO:0000256" key="4">
    <source>
        <dbReference type="ARBA" id="ARBA00022970"/>
    </source>
</evidence>
<evidence type="ECO:0000313" key="10">
    <source>
        <dbReference type="Proteomes" id="UP000538292"/>
    </source>
</evidence>
<gene>
    <name evidence="9" type="ORF">H2C83_01535</name>
</gene>
<accession>A0A7W2AQ22</accession>
<evidence type="ECO:0000256" key="2">
    <source>
        <dbReference type="ARBA" id="ARBA00022448"/>
    </source>
</evidence>